<feature type="transmembrane region" description="Helical" evidence="1">
    <location>
        <begin position="89"/>
        <end position="108"/>
    </location>
</feature>
<evidence type="ECO:0000256" key="1">
    <source>
        <dbReference type="SAM" id="Phobius"/>
    </source>
</evidence>
<proteinExistence type="predicted"/>
<dbReference type="Proteomes" id="UP000033428">
    <property type="component" value="Unassembled WGS sequence"/>
</dbReference>
<feature type="transmembrane region" description="Helical" evidence="1">
    <location>
        <begin position="354"/>
        <end position="379"/>
    </location>
</feature>
<dbReference type="EMBL" id="JYNY01000197">
    <property type="protein sequence ID" value="KJJ85267.1"/>
    <property type="molecule type" value="Genomic_DNA"/>
</dbReference>
<organism evidence="2 3">
    <name type="scientific">Candidatus Omnitrophus magneticus</name>
    <dbReference type="NCBI Taxonomy" id="1609969"/>
    <lineage>
        <taxon>Bacteria</taxon>
        <taxon>Pseudomonadati</taxon>
        <taxon>Candidatus Omnitrophota</taxon>
        <taxon>Candidatus Omnitrophus</taxon>
    </lineage>
</organism>
<name>A0A0F0CPT4_9BACT</name>
<evidence type="ECO:0000313" key="3">
    <source>
        <dbReference type="Proteomes" id="UP000033428"/>
    </source>
</evidence>
<protein>
    <submittedName>
        <fullName evidence="2">Membrane protein</fullName>
    </submittedName>
</protein>
<feature type="transmembrane region" description="Helical" evidence="1">
    <location>
        <begin position="173"/>
        <end position="192"/>
    </location>
</feature>
<comment type="caution">
    <text evidence="2">The sequence shown here is derived from an EMBL/GenBank/DDBJ whole genome shotgun (WGS) entry which is preliminary data.</text>
</comment>
<reference evidence="2 3" key="1">
    <citation type="submission" date="2015-02" db="EMBL/GenBank/DDBJ databases">
        <title>Single-cell genomics of uncultivated deep-branching MTB reveals a conserved set of magnetosome genes.</title>
        <authorList>
            <person name="Kolinko S."/>
            <person name="Richter M."/>
            <person name="Glockner F.O."/>
            <person name="Brachmann A."/>
            <person name="Schuler D."/>
        </authorList>
    </citation>
    <scope>NUCLEOTIDE SEQUENCE [LARGE SCALE GENOMIC DNA]</scope>
    <source>
        <strain evidence="2">SKK-01</strain>
    </source>
</reference>
<feature type="transmembrane region" description="Helical" evidence="1">
    <location>
        <begin position="391"/>
        <end position="411"/>
    </location>
</feature>
<evidence type="ECO:0000313" key="2">
    <source>
        <dbReference type="EMBL" id="KJJ85267.1"/>
    </source>
</evidence>
<keyword evidence="3" id="KW-1185">Reference proteome</keyword>
<feature type="transmembrane region" description="Helical" evidence="1">
    <location>
        <begin position="226"/>
        <end position="243"/>
    </location>
</feature>
<dbReference type="AlphaFoldDB" id="A0A0F0CPT4"/>
<feature type="transmembrane region" description="Helical" evidence="1">
    <location>
        <begin position="204"/>
        <end position="220"/>
    </location>
</feature>
<feature type="transmembrane region" description="Helical" evidence="1">
    <location>
        <begin position="255"/>
        <end position="273"/>
    </location>
</feature>
<keyword evidence="1" id="KW-1133">Transmembrane helix</keyword>
<feature type="transmembrane region" description="Helical" evidence="1">
    <location>
        <begin position="23"/>
        <end position="44"/>
    </location>
</feature>
<feature type="transmembrane region" description="Helical" evidence="1">
    <location>
        <begin position="144"/>
        <end position="161"/>
    </location>
</feature>
<gene>
    <name evidence="2" type="ORF">OMAG_000877</name>
</gene>
<keyword evidence="1" id="KW-0812">Transmembrane</keyword>
<keyword evidence="1" id="KW-0472">Membrane</keyword>
<accession>A0A0F0CPT4</accession>
<sequence length="439" mass="51387">MILKPKRCAEGVNLKIMNINQTFLQRINLSLLLFVLGFSLRFYSTGYGVFPYSESETDLVRNISFVFLAFSTFFALLEGKLFNLQFKYRVWVTAIAYIFFILLAYGVSRANEMARIRYDVASFTYFSGLLVASEKKNWKMLEKMFFVHFFVGIITNIYAFNKFPPSSMRESVIGFYVPYMLQSLLYPWPYFLMTVYWKGMYRRMLAIFGAVVALMSFIFFQKRMHAIDFSLTALFGLFFYVIREKVSMPVLIKKVTIMLLIVVLFFGILLSVLKVSDPNNVFLDSFYGLKDRVMTENNNRRLSFYEAFNYKRYSNFDRFLEARYFFDRATINEIIFGRGIGGGDYNEITGFTNLHIGLAMLVLKGGLIFLALWLFGWIMIFVDFLKTNKRILYIFSFAFIIRYLVLLTITSAWESDVWFGLVLVCTGVCMSKWIKEETA</sequence>
<feature type="transmembrane region" description="Helical" evidence="1">
    <location>
        <begin position="417"/>
        <end position="434"/>
    </location>
</feature>